<dbReference type="GO" id="GO:0003677">
    <property type="term" value="F:DNA binding"/>
    <property type="evidence" value="ECO:0007669"/>
    <property type="project" value="InterPro"/>
</dbReference>
<dbReference type="PANTHER" id="PTHR14966:SF0">
    <property type="entry name" value="Z-DNA-BINDING PROTEIN 1"/>
    <property type="match status" value="1"/>
</dbReference>
<evidence type="ECO:0000313" key="5">
    <source>
        <dbReference type="RefSeq" id="XP_006839373.1"/>
    </source>
</evidence>
<dbReference type="Pfam" id="PF12721">
    <property type="entry name" value="RHIM"/>
    <property type="match status" value="1"/>
</dbReference>
<dbReference type="GO" id="GO:0060340">
    <property type="term" value="P:positive regulation of type I interferon-mediated signaling pathway"/>
    <property type="evidence" value="ECO:0007669"/>
    <property type="project" value="InterPro"/>
</dbReference>
<feature type="domain" description="Z-binding" evidence="3">
    <location>
        <begin position="8"/>
        <end position="70"/>
    </location>
</feature>
<dbReference type="Gene3D" id="1.10.10.10">
    <property type="entry name" value="Winged helix-like DNA-binding domain superfamily/Winged helix DNA-binding domain"/>
    <property type="match status" value="2"/>
</dbReference>
<organism evidence="4 5">
    <name type="scientific">Chrysochloris asiatica</name>
    <name type="common">Cape golden mole</name>
    <dbReference type="NCBI Taxonomy" id="185453"/>
    <lineage>
        <taxon>Eukaryota</taxon>
        <taxon>Metazoa</taxon>
        <taxon>Chordata</taxon>
        <taxon>Craniata</taxon>
        <taxon>Vertebrata</taxon>
        <taxon>Euteleostomi</taxon>
        <taxon>Mammalia</taxon>
        <taxon>Eutheria</taxon>
        <taxon>Afrotheria</taxon>
        <taxon>Chrysochloridae</taxon>
        <taxon>Chrysochlorinae</taxon>
        <taxon>Chrysochloris</taxon>
    </lineage>
</organism>
<protein>
    <submittedName>
        <fullName evidence="5">Z-DNA-binding protein 1</fullName>
    </submittedName>
</protein>
<proteinExistence type="predicted"/>
<dbReference type="Pfam" id="PF02295">
    <property type="entry name" value="z-alpha"/>
    <property type="match status" value="1"/>
</dbReference>
<dbReference type="InterPro" id="IPR042361">
    <property type="entry name" value="ZBP1"/>
</dbReference>
<feature type="compositionally biased region" description="Basic and acidic residues" evidence="2">
    <location>
        <begin position="318"/>
        <end position="339"/>
    </location>
</feature>
<dbReference type="PANTHER" id="PTHR14966">
    <property type="entry name" value="Z-DNA-BINDING PROTEIN 1"/>
    <property type="match status" value="1"/>
</dbReference>
<keyword evidence="4" id="KW-1185">Reference proteome</keyword>
<dbReference type="CTD" id="81030"/>
<dbReference type="GO" id="GO:0005634">
    <property type="term" value="C:nucleus"/>
    <property type="evidence" value="ECO:0007669"/>
    <property type="project" value="TreeGrafter"/>
</dbReference>
<dbReference type="OrthoDB" id="9837317at2759"/>
<evidence type="ECO:0000259" key="3">
    <source>
        <dbReference type="PROSITE" id="PS50139"/>
    </source>
</evidence>
<dbReference type="InterPro" id="IPR036388">
    <property type="entry name" value="WH-like_DNA-bd_sf"/>
</dbReference>
<evidence type="ECO:0000313" key="4">
    <source>
        <dbReference type="Proteomes" id="UP000504623"/>
    </source>
</evidence>
<dbReference type="GO" id="GO:0003723">
    <property type="term" value="F:RNA binding"/>
    <property type="evidence" value="ECO:0007669"/>
    <property type="project" value="UniProtKB-KW"/>
</dbReference>
<dbReference type="InterPro" id="IPR036390">
    <property type="entry name" value="WH_DNA-bd_sf"/>
</dbReference>
<dbReference type="InterPro" id="IPR025735">
    <property type="entry name" value="RHIM"/>
</dbReference>
<gene>
    <name evidence="5" type="primary">ZBP1</name>
</gene>
<evidence type="ECO:0000256" key="1">
    <source>
        <dbReference type="ARBA" id="ARBA00022884"/>
    </source>
</evidence>
<evidence type="ECO:0000256" key="2">
    <source>
        <dbReference type="SAM" id="MobiDB-lite"/>
    </source>
</evidence>
<accession>A0A9B0TB22</accession>
<dbReference type="PROSITE" id="PS50139">
    <property type="entry name" value="Z_BINDING"/>
    <property type="match status" value="2"/>
</dbReference>
<dbReference type="GeneID" id="102830156"/>
<dbReference type="AlphaFoldDB" id="A0A9B0TB22"/>
<dbReference type="SUPFAM" id="SSF46785">
    <property type="entry name" value="Winged helix' DNA-binding domain"/>
    <property type="match status" value="2"/>
</dbReference>
<dbReference type="SMART" id="SM00550">
    <property type="entry name" value="Zalpha"/>
    <property type="match status" value="2"/>
</dbReference>
<reference evidence="5" key="1">
    <citation type="submission" date="2025-08" db="UniProtKB">
        <authorList>
            <consortium name="RefSeq"/>
        </authorList>
    </citation>
    <scope>IDENTIFICATION</scope>
    <source>
        <tissue evidence="5">Spleen</tissue>
    </source>
</reference>
<feature type="region of interest" description="Disordered" evidence="2">
    <location>
        <begin position="304"/>
        <end position="349"/>
    </location>
</feature>
<name>A0A9B0TB22_CHRAS</name>
<dbReference type="GO" id="GO:0003726">
    <property type="term" value="F:double-stranded RNA adenosine deaminase activity"/>
    <property type="evidence" value="ECO:0007669"/>
    <property type="project" value="InterPro"/>
</dbReference>
<dbReference type="RefSeq" id="XP_006839373.1">
    <property type="nucleotide sequence ID" value="XM_006839310.1"/>
</dbReference>
<dbReference type="Proteomes" id="UP000504623">
    <property type="component" value="Unplaced"/>
</dbReference>
<dbReference type="InterPro" id="IPR042371">
    <property type="entry name" value="Z_dom"/>
</dbReference>
<sequence>MAEATDDPGKKGELEQQILRVLQQAGCSLKTAQLVKTCQVPKKEINRVLYQLKEKSVVTLEKPATWCLGGAGNGGVVPTVPANLELSHCTSEEAGKAIYKLLETKGPQSALGIAHALGRKTAKDVNPDLYAMRNNHLLSLDKNTKLWAIYGPDSRRKSQSTENTYQQSIVNMTIQNGPNGYISISNSEGIQIGDNNTIQKHSNKERGYKAPSCPSPMAPDDLFKQEAPTSAGSSQNIRVVLCRQVQQGDYNEMCFQNTLDEGPNCSLPVSATAVEKSHVQSIYPNQDLTKRAQKVNVQVYPEGTTNINKMTVPSVGPEGDRRKDPGESEQDEAGHKKDPNGPIVMTPTLDSCVGDLEPAPFSIHALAGLLALTGFSAAESQLRNIHSFGPSALCRP</sequence>
<keyword evidence="1" id="KW-0694">RNA-binding</keyword>
<feature type="domain" description="Z-binding" evidence="3">
    <location>
        <begin position="88"/>
        <end position="151"/>
    </location>
</feature>